<gene>
    <name evidence="1" type="primary">MCYN0743</name>
    <name evidence="1" type="ordered locus">MCYN_0743</name>
</gene>
<sequence>MSFALDLLFAHATTLVPISVVIDNNPRPLKIFLYLFILFRESPYNFSL</sequence>
<dbReference type="AlphaFoldDB" id="L0RY93"/>
<dbReference type="Proteomes" id="UP000010466">
    <property type="component" value="Chromosome"/>
</dbReference>
<reference evidence="2" key="1">
    <citation type="journal article" date="2013" name="Genome Announc.">
        <title>Complete genome sequence of Mycoplasma cynos strain C142.</title>
        <authorList>
            <person name="Walker C.A."/>
            <person name="Mannering S.A."/>
            <person name="Shields S."/>
            <person name="Blake D.P."/>
            <person name="Brownlie J."/>
        </authorList>
    </citation>
    <scope>NUCLEOTIDE SEQUENCE [LARGE SCALE GENOMIC DNA]</scope>
    <source>
        <strain evidence="2">C142</strain>
    </source>
</reference>
<keyword evidence="2" id="KW-1185">Reference proteome</keyword>
<dbReference type="KEGG" id="mcy:MCYN_0743"/>
<organism evidence="1 2">
    <name type="scientific">Mycoplasmopsis cynos (strain C142)</name>
    <name type="common">Mycoplasma cynos</name>
    <dbReference type="NCBI Taxonomy" id="1246955"/>
    <lineage>
        <taxon>Bacteria</taxon>
        <taxon>Bacillati</taxon>
        <taxon>Mycoplasmatota</taxon>
        <taxon>Mycoplasmoidales</taxon>
        <taxon>Metamycoplasmataceae</taxon>
        <taxon>Mycoplasmopsis</taxon>
    </lineage>
</organism>
<proteinExistence type="predicted"/>
<protein>
    <submittedName>
        <fullName evidence="1">Uncharacterized protein</fullName>
    </submittedName>
</protein>
<accession>L0RY93</accession>
<dbReference type="HOGENOM" id="CLU_3155037_0_0_14"/>
<evidence type="ECO:0000313" key="1">
    <source>
        <dbReference type="EMBL" id="CCP24475.1"/>
    </source>
</evidence>
<dbReference type="EMBL" id="HF559394">
    <property type="protein sequence ID" value="CCP24475.1"/>
    <property type="molecule type" value="Genomic_DNA"/>
</dbReference>
<name>L0RY93_MYCC1</name>
<evidence type="ECO:0000313" key="2">
    <source>
        <dbReference type="Proteomes" id="UP000010466"/>
    </source>
</evidence>